<dbReference type="PROSITE" id="PS50181">
    <property type="entry name" value="FBOX"/>
    <property type="match status" value="1"/>
</dbReference>
<dbReference type="SMART" id="SM00256">
    <property type="entry name" value="FBOX"/>
    <property type="match status" value="1"/>
</dbReference>
<dbReference type="EMBL" id="JACAZF010000001">
    <property type="protein sequence ID" value="KAF7315932.1"/>
    <property type="molecule type" value="Genomic_DNA"/>
</dbReference>
<dbReference type="GeneID" id="59340561"/>
<name>A0A8H6WFM8_9AGAR</name>
<evidence type="ECO:0000313" key="2">
    <source>
        <dbReference type="EMBL" id="KAF7315932.1"/>
    </source>
</evidence>
<reference evidence="2" key="1">
    <citation type="submission" date="2020-05" db="EMBL/GenBank/DDBJ databases">
        <title>Mycena genomes resolve the evolution of fungal bioluminescence.</title>
        <authorList>
            <person name="Tsai I.J."/>
        </authorList>
    </citation>
    <scope>NUCLEOTIDE SEQUENCE</scope>
    <source>
        <strain evidence="2">171206Taipei</strain>
    </source>
</reference>
<evidence type="ECO:0000259" key="1">
    <source>
        <dbReference type="PROSITE" id="PS50181"/>
    </source>
</evidence>
<dbReference type="RefSeq" id="XP_037225955.1">
    <property type="nucleotide sequence ID" value="XM_037358045.1"/>
</dbReference>
<accession>A0A8H6WFM8</accession>
<dbReference type="Proteomes" id="UP000636479">
    <property type="component" value="Unassembled WGS sequence"/>
</dbReference>
<dbReference type="Pfam" id="PF12937">
    <property type="entry name" value="F-box-like"/>
    <property type="match status" value="1"/>
</dbReference>
<dbReference type="OrthoDB" id="2990181at2759"/>
<sequence length="538" mass="60653">MNLFLRPRRRNTVQDKLVDGISVLPSEIWPEILGYLDDATLLSAAHVCRTFNRTCSELHMLRYGASLCQLEAGTAVIRYPTPQALTSLRTSLHLQPNLKLLSCRLVVDETFFATLGSLCRTVERLPKLEAVHFGVKQTGWLQKCHLDQYANLFHDLMFAMTSKGDGHVVHIDPGTRHDPNGVPRGRISVSSTRNLCHEQMTPIYRPLPRPNPLARLGAFLGLRKLTRNRTRIAVPTVELSNKANEKQAREWLLQIERKSWCDIAEFEHVIVGIIDIGTKNQTERLAVAAVNPHRTLSLRIRRTRWCGRYAKYQHQRLINEALPYLHLPHLKSVSIDAMNLDSTVFTRFLTRHAETLEQLSSEAIGVEPHYPHLNLDTAIFSVKPLPNVSYLRARSCAGLLPLLKSISSTEPCTLEVTFERWNPLLKQARLPILLAAERALLHRIATRTGVTTLKISVELADKPTLDEIDIALARSLRCVSTVHLSCMNVGVLGWLSYLPALKVLLVDRESPIQPTDEGVFLDRAQAMFSERGVSVALH</sequence>
<protein>
    <submittedName>
        <fullName evidence="2">F-box domain-containing protein</fullName>
    </submittedName>
</protein>
<dbReference type="Gene3D" id="1.20.1280.50">
    <property type="match status" value="1"/>
</dbReference>
<evidence type="ECO:0000313" key="3">
    <source>
        <dbReference type="Proteomes" id="UP000636479"/>
    </source>
</evidence>
<proteinExistence type="predicted"/>
<comment type="caution">
    <text evidence="2">The sequence shown here is derived from an EMBL/GenBank/DDBJ whole genome shotgun (WGS) entry which is preliminary data.</text>
</comment>
<dbReference type="AlphaFoldDB" id="A0A8H6WFM8"/>
<dbReference type="SUPFAM" id="SSF81383">
    <property type="entry name" value="F-box domain"/>
    <property type="match status" value="1"/>
</dbReference>
<feature type="domain" description="F-box" evidence="1">
    <location>
        <begin position="18"/>
        <end position="52"/>
    </location>
</feature>
<gene>
    <name evidence="2" type="ORF">MIND_00110000</name>
</gene>
<keyword evidence="3" id="KW-1185">Reference proteome</keyword>
<organism evidence="2 3">
    <name type="scientific">Mycena indigotica</name>
    <dbReference type="NCBI Taxonomy" id="2126181"/>
    <lineage>
        <taxon>Eukaryota</taxon>
        <taxon>Fungi</taxon>
        <taxon>Dikarya</taxon>
        <taxon>Basidiomycota</taxon>
        <taxon>Agaricomycotina</taxon>
        <taxon>Agaricomycetes</taxon>
        <taxon>Agaricomycetidae</taxon>
        <taxon>Agaricales</taxon>
        <taxon>Marasmiineae</taxon>
        <taxon>Mycenaceae</taxon>
        <taxon>Mycena</taxon>
    </lineage>
</organism>
<dbReference type="InterPro" id="IPR001810">
    <property type="entry name" value="F-box_dom"/>
</dbReference>
<dbReference type="InterPro" id="IPR036047">
    <property type="entry name" value="F-box-like_dom_sf"/>
</dbReference>